<dbReference type="GO" id="GO:0048038">
    <property type="term" value="F:quinone binding"/>
    <property type="evidence" value="ECO:0007669"/>
    <property type="project" value="UniProtKB-KW"/>
</dbReference>
<evidence type="ECO:0000256" key="6">
    <source>
        <dbReference type="ARBA" id="ARBA00023002"/>
    </source>
</evidence>
<feature type="domain" description="Vitamin K epoxide reductase" evidence="11">
    <location>
        <begin position="21"/>
        <end position="162"/>
    </location>
</feature>
<evidence type="ECO:0000256" key="5">
    <source>
        <dbReference type="ARBA" id="ARBA00022989"/>
    </source>
</evidence>
<keyword evidence="13" id="KW-1185">Reference proteome</keyword>
<comment type="similarity">
    <text evidence="2">Belongs to the VKOR family.</text>
</comment>
<dbReference type="InterPro" id="IPR012932">
    <property type="entry name" value="VKOR"/>
</dbReference>
<sequence length="209" mass="22058">MTATQQARAAEPAPASSAAPPRGLGWLYLIGGAIGLVAAAALLIEKINKLGNPAYVPSCSFNPIVSCGSVMDSTQAALFGFPNPLIGVAAFPVLITVGAVLLAGFAAPRWFWLGLQLGTALGVVFVHWLIAQSLYEIGALCPYCMVVWVVTIPIFWYTTLHTLSSGHLGGGVAAGTALSRFHSLGLVVWYLVIVVLVLQAFWSYWTSLI</sequence>
<keyword evidence="6" id="KW-0560">Oxidoreductase</keyword>
<evidence type="ECO:0000256" key="7">
    <source>
        <dbReference type="ARBA" id="ARBA00023136"/>
    </source>
</evidence>
<dbReference type="Proteomes" id="UP000580474">
    <property type="component" value="Unassembled WGS sequence"/>
</dbReference>
<keyword evidence="3 10" id="KW-0812">Transmembrane</keyword>
<keyword evidence="4" id="KW-0874">Quinone</keyword>
<dbReference type="GO" id="GO:0016020">
    <property type="term" value="C:membrane"/>
    <property type="evidence" value="ECO:0007669"/>
    <property type="project" value="UniProtKB-SubCell"/>
</dbReference>
<name>A0A840NGQ6_9PSEU</name>
<reference evidence="12 13" key="1">
    <citation type="submission" date="2020-08" db="EMBL/GenBank/DDBJ databases">
        <title>Sequencing the genomes of 1000 actinobacteria strains.</title>
        <authorList>
            <person name="Klenk H.-P."/>
        </authorList>
    </citation>
    <scope>NUCLEOTIDE SEQUENCE [LARGE SCALE GENOMIC DNA]</scope>
    <source>
        <strain evidence="12 13">DSM 45582</strain>
    </source>
</reference>
<feature type="transmembrane region" description="Helical" evidence="10">
    <location>
        <begin position="26"/>
        <end position="44"/>
    </location>
</feature>
<accession>A0A840NGQ6</accession>
<evidence type="ECO:0000256" key="2">
    <source>
        <dbReference type="ARBA" id="ARBA00006214"/>
    </source>
</evidence>
<keyword evidence="9" id="KW-0676">Redox-active center</keyword>
<comment type="subcellular location">
    <subcellularLocation>
        <location evidence="1">Membrane</location>
        <topology evidence="1">Multi-pass membrane protein</topology>
    </subcellularLocation>
</comment>
<feature type="transmembrane region" description="Helical" evidence="10">
    <location>
        <begin position="85"/>
        <end position="104"/>
    </location>
</feature>
<evidence type="ECO:0000313" key="13">
    <source>
        <dbReference type="Proteomes" id="UP000580474"/>
    </source>
</evidence>
<feature type="transmembrane region" description="Helical" evidence="10">
    <location>
        <begin position="137"/>
        <end position="158"/>
    </location>
</feature>
<dbReference type="InterPro" id="IPR038354">
    <property type="entry name" value="VKOR_sf"/>
</dbReference>
<feature type="transmembrane region" description="Helical" evidence="10">
    <location>
        <begin position="110"/>
        <end position="130"/>
    </location>
</feature>
<comment type="caution">
    <text evidence="12">The sequence shown here is derived from an EMBL/GenBank/DDBJ whole genome shotgun (WGS) entry which is preliminary data.</text>
</comment>
<feature type="transmembrane region" description="Helical" evidence="10">
    <location>
        <begin position="187"/>
        <end position="205"/>
    </location>
</feature>
<evidence type="ECO:0000256" key="3">
    <source>
        <dbReference type="ARBA" id="ARBA00022692"/>
    </source>
</evidence>
<evidence type="ECO:0000256" key="4">
    <source>
        <dbReference type="ARBA" id="ARBA00022719"/>
    </source>
</evidence>
<evidence type="ECO:0000313" key="12">
    <source>
        <dbReference type="EMBL" id="MBB5071080.1"/>
    </source>
</evidence>
<dbReference type="InterPro" id="IPR041714">
    <property type="entry name" value="VKOR_Actinobacteria"/>
</dbReference>
<dbReference type="RefSeq" id="WP_184481148.1">
    <property type="nucleotide sequence ID" value="NZ_JACHIV010000001.1"/>
</dbReference>
<dbReference type="AlphaFoldDB" id="A0A840NGQ6"/>
<organism evidence="12 13">
    <name type="scientific">Saccharopolyspora gloriosae</name>
    <dbReference type="NCBI Taxonomy" id="455344"/>
    <lineage>
        <taxon>Bacteria</taxon>
        <taxon>Bacillati</taxon>
        <taxon>Actinomycetota</taxon>
        <taxon>Actinomycetes</taxon>
        <taxon>Pseudonocardiales</taxon>
        <taxon>Pseudonocardiaceae</taxon>
        <taxon>Saccharopolyspora</taxon>
    </lineage>
</organism>
<dbReference type="Pfam" id="PF07884">
    <property type="entry name" value="VKOR"/>
    <property type="match status" value="1"/>
</dbReference>
<keyword evidence="7 10" id="KW-0472">Membrane</keyword>
<gene>
    <name evidence="12" type="ORF">BJ969_004168</name>
</gene>
<dbReference type="Gene3D" id="1.20.1440.130">
    <property type="entry name" value="VKOR domain"/>
    <property type="match status" value="1"/>
</dbReference>
<dbReference type="GO" id="GO:0016491">
    <property type="term" value="F:oxidoreductase activity"/>
    <property type="evidence" value="ECO:0007669"/>
    <property type="project" value="UniProtKB-KW"/>
</dbReference>
<protein>
    <submittedName>
        <fullName evidence="12">Putative membrane protein</fullName>
    </submittedName>
</protein>
<evidence type="ECO:0000256" key="1">
    <source>
        <dbReference type="ARBA" id="ARBA00004141"/>
    </source>
</evidence>
<evidence type="ECO:0000256" key="9">
    <source>
        <dbReference type="ARBA" id="ARBA00023284"/>
    </source>
</evidence>
<evidence type="ECO:0000256" key="8">
    <source>
        <dbReference type="ARBA" id="ARBA00023157"/>
    </source>
</evidence>
<evidence type="ECO:0000256" key="10">
    <source>
        <dbReference type="SAM" id="Phobius"/>
    </source>
</evidence>
<evidence type="ECO:0000259" key="11">
    <source>
        <dbReference type="SMART" id="SM00756"/>
    </source>
</evidence>
<keyword evidence="5 10" id="KW-1133">Transmembrane helix</keyword>
<dbReference type="CDD" id="cd12922">
    <property type="entry name" value="VKOR_5"/>
    <property type="match status" value="1"/>
</dbReference>
<keyword evidence="8" id="KW-1015">Disulfide bond</keyword>
<dbReference type="EMBL" id="JACHIV010000001">
    <property type="protein sequence ID" value="MBB5071080.1"/>
    <property type="molecule type" value="Genomic_DNA"/>
</dbReference>
<dbReference type="SMART" id="SM00756">
    <property type="entry name" value="VKc"/>
    <property type="match status" value="1"/>
</dbReference>
<proteinExistence type="inferred from homology"/>